<dbReference type="Gene3D" id="3.40.800.10">
    <property type="entry name" value="Ureohydrolase domain"/>
    <property type="match status" value="1"/>
</dbReference>
<dbReference type="PANTHER" id="PTHR11358">
    <property type="entry name" value="ARGINASE/AGMATINASE"/>
    <property type="match status" value="1"/>
</dbReference>
<reference evidence="6" key="2">
    <citation type="submission" date="2023-06" db="EMBL/GenBank/DDBJ databases">
        <authorList>
            <consortium name="Lawrence Berkeley National Laboratory"/>
            <person name="Haridas S."/>
            <person name="Hensen N."/>
            <person name="Bonometti L."/>
            <person name="Westerberg I."/>
            <person name="Brannstrom I.O."/>
            <person name="Guillou S."/>
            <person name="Cros-Aarteil S."/>
            <person name="Calhoun S."/>
            <person name="Kuo A."/>
            <person name="Mondo S."/>
            <person name="Pangilinan J."/>
            <person name="Riley R."/>
            <person name="Labutti K."/>
            <person name="Andreopoulos B."/>
            <person name="Lipzen A."/>
            <person name="Chen C."/>
            <person name="Yanf M."/>
            <person name="Daum C."/>
            <person name="Ng V."/>
            <person name="Clum A."/>
            <person name="Steindorff A."/>
            <person name="Ohm R."/>
            <person name="Martin F."/>
            <person name="Silar P."/>
            <person name="Natvig D."/>
            <person name="Lalanne C."/>
            <person name="Gautier V."/>
            <person name="Ament-Velasquez S.L."/>
            <person name="Kruys A."/>
            <person name="Hutchinson M.I."/>
            <person name="Powell A.J."/>
            <person name="Barry K."/>
            <person name="Miller A.N."/>
            <person name="Grigoriev I.V."/>
            <person name="Debuchy R."/>
            <person name="Gladieux P."/>
            <person name="Thoren M.H."/>
            <person name="Johannesson H."/>
        </authorList>
    </citation>
    <scope>NUCLEOTIDE SEQUENCE</scope>
    <source>
        <strain evidence="6">CBS 958.72</strain>
    </source>
</reference>
<dbReference type="PROSITE" id="PS51409">
    <property type="entry name" value="ARGINASE_2"/>
    <property type="match status" value="1"/>
</dbReference>
<sequence length="371" mass="39967">MGLMIMINHWLLFFAFPLAVVSTEPSQKNMLSEKWAANQGFSGIVTFAHLPHKSCLATEGLDFDVAIIAPYLTFGPRAVRDASMRLSAGGGYNIRASHNPLASWANLIDCGDIPVTPYDNALAMRQLKEAFVELGRRPATRSLARGSGSSPIGISHGTSKPIIVTIGGDHSISLPVLRALKEVHSTPVSVLHFDAHMDTWAPDTDSYWATEQSRFNHGSRSSLHVGLRSRLCGNDEADYKTDDEQGFMRISSDDIDEIGAKGIISKINAWIGPSKPVYLSVDIDVLDPAQAPGTGTPEVGGWTSRELIQILRGVEGLNVVGADIVEVSPPYDSAGQVTALAASHILYEILTSVSKRGSVQTKKAESGKHEL</sequence>
<evidence type="ECO:0000313" key="8">
    <source>
        <dbReference type="Proteomes" id="UP001287356"/>
    </source>
</evidence>
<protein>
    <submittedName>
        <fullName evidence="6">Arginase family-domain-containing protein</fullName>
    </submittedName>
</protein>
<feature type="chain" id="PRO_5042442692" evidence="5">
    <location>
        <begin position="24"/>
        <end position="371"/>
    </location>
</feature>
<dbReference type="GO" id="GO:0008783">
    <property type="term" value="F:agmatinase activity"/>
    <property type="evidence" value="ECO:0007669"/>
    <property type="project" value="TreeGrafter"/>
</dbReference>
<dbReference type="AlphaFoldDB" id="A0AAE0JRI2"/>
<dbReference type="Proteomes" id="UP001287356">
    <property type="component" value="Unassembled WGS sequence"/>
</dbReference>
<dbReference type="SUPFAM" id="SSF52768">
    <property type="entry name" value="Arginase/deacetylase"/>
    <property type="match status" value="1"/>
</dbReference>
<dbReference type="PRINTS" id="PR00116">
    <property type="entry name" value="ARGINASE"/>
</dbReference>
<proteinExistence type="inferred from homology"/>
<dbReference type="EMBL" id="JAULSN010000022">
    <property type="protein sequence ID" value="KAK3358284.1"/>
    <property type="molecule type" value="Genomic_DNA"/>
</dbReference>
<keyword evidence="5" id="KW-0732">Signal</keyword>
<evidence type="ECO:0000256" key="3">
    <source>
        <dbReference type="ARBA" id="ARBA00022801"/>
    </source>
</evidence>
<evidence type="ECO:0000256" key="1">
    <source>
        <dbReference type="ARBA" id="ARBA00009227"/>
    </source>
</evidence>
<dbReference type="EMBL" id="JAULSN010000011">
    <property type="protein sequence ID" value="KAK3361721.1"/>
    <property type="molecule type" value="Genomic_DNA"/>
</dbReference>
<dbReference type="Pfam" id="PF00491">
    <property type="entry name" value="Arginase"/>
    <property type="match status" value="1"/>
</dbReference>
<evidence type="ECO:0000313" key="6">
    <source>
        <dbReference type="EMBL" id="KAK3358284.1"/>
    </source>
</evidence>
<dbReference type="InterPro" id="IPR020855">
    <property type="entry name" value="Ureohydrolase_Mn_BS"/>
</dbReference>
<accession>A0AAE0JRI2</accession>
<reference evidence="6" key="1">
    <citation type="journal article" date="2023" name="Mol. Phylogenet. Evol.">
        <title>Genome-scale phylogeny and comparative genomics of the fungal order Sordariales.</title>
        <authorList>
            <person name="Hensen N."/>
            <person name="Bonometti L."/>
            <person name="Westerberg I."/>
            <person name="Brannstrom I.O."/>
            <person name="Guillou S."/>
            <person name="Cros-Aarteil S."/>
            <person name="Calhoun S."/>
            <person name="Haridas S."/>
            <person name="Kuo A."/>
            <person name="Mondo S."/>
            <person name="Pangilinan J."/>
            <person name="Riley R."/>
            <person name="LaButti K."/>
            <person name="Andreopoulos B."/>
            <person name="Lipzen A."/>
            <person name="Chen C."/>
            <person name="Yan M."/>
            <person name="Daum C."/>
            <person name="Ng V."/>
            <person name="Clum A."/>
            <person name="Steindorff A."/>
            <person name="Ohm R.A."/>
            <person name="Martin F."/>
            <person name="Silar P."/>
            <person name="Natvig D.O."/>
            <person name="Lalanne C."/>
            <person name="Gautier V."/>
            <person name="Ament-Velasquez S.L."/>
            <person name="Kruys A."/>
            <person name="Hutchinson M.I."/>
            <person name="Powell A.J."/>
            <person name="Barry K."/>
            <person name="Miller A.N."/>
            <person name="Grigoriev I.V."/>
            <person name="Debuchy R."/>
            <person name="Gladieux P."/>
            <person name="Hiltunen Thoren M."/>
            <person name="Johannesson H."/>
        </authorList>
    </citation>
    <scope>NUCLEOTIDE SEQUENCE</scope>
    <source>
        <strain evidence="6">CBS 958.72</strain>
    </source>
</reference>
<dbReference type="PROSITE" id="PS01053">
    <property type="entry name" value="ARGINASE_1"/>
    <property type="match status" value="1"/>
</dbReference>
<keyword evidence="2" id="KW-0479">Metal-binding</keyword>
<comment type="caution">
    <text evidence="6">The sequence shown here is derived from an EMBL/GenBank/DDBJ whole genome shotgun (WGS) entry which is preliminary data.</text>
</comment>
<dbReference type="PANTHER" id="PTHR11358:SF26">
    <property type="entry name" value="GUANIDINO ACID HYDROLASE, MITOCHONDRIAL"/>
    <property type="match status" value="1"/>
</dbReference>
<evidence type="ECO:0000313" key="7">
    <source>
        <dbReference type="EMBL" id="KAK3361721.1"/>
    </source>
</evidence>
<evidence type="ECO:0000256" key="2">
    <source>
        <dbReference type="ARBA" id="ARBA00022723"/>
    </source>
</evidence>
<dbReference type="GO" id="GO:0046872">
    <property type="term" value="F:metal ion binding"/>
    <property type="evidence" value="ECO:0007669"/>
    <property type="project" value="UniProtKB-KW"/>
</dbReference>
<keyword evidence="3 4" id="KW-0378">Hydrolase</keyword>
<organism evidence="6 8">
    <name type="scientific">Lasiosphaeria ovina</name>
    <dbReference type="NCBI Taxonomy" id="92902"/>
    <lineage>
        <taxon>Eukaryota</taxon>
        <taxon>Fungi</taxon>
        <taxon>Dikarya</taxon>
        <taxon>Ascomycota</taxon>
        <taxon>Pezizomycotina</taxon>
        <taxon>Sordariomycetes</taxon>
        <taxon>Sordariomycetidae</taxon>
        <taxon>Sordariales</taxon>
        <taxon>Lasiosphaeriaceae</taxon>
        <taxon>Lasiosphaeria</taxon>
    </lineage>
</organism>
<dbReference type="InterPro" id="IPR006035">
    <property type="entry name" value="Ureohydrolase"/>
</dbReference>
<name>A0AAE0JRI2_9PEZI</name>
<keyword evidence="8" id="KW-1185">Reference proteome</keyword>
<feature type="signal peptide" evidence="5">
    <location>
        <begin position="1"/>
        <end position="23"/>
    </location>
</feature>
<evidence type="ECO:0000256" key="5">
    <source>
        <dbReference type="SAM" id="SignalP"/>
    </source>
</evidence>
<evidence type="ECO:0000256" key="4">
    <source>
        <dbReference type="RuleBase" id="RU003684"/>
    </source>
</evidence>
<dbReference type="InterPro" id="IPR023696">
    <property type="entry name" value="Ureohydrolase_dom_sf"/>
</dbReference>
<gene>
    <name evidence="7" type="ORF">B0T24DRAFT_660449</name>
    <name evidence="6" type="ORF">B0T24DRAFT_660824</name>
</gene>
<dbReference type="GO" id="GO:0033389">
    <property type="term" value="P:putrescine biosynthetic process from arginine, via agmatine"/>
    <property type="evidence" value="ECO:0007669"/>
    <property type="project" value="TreeGrafter"/>
</dbReference>
<comment type="similarity">
    <text evidence="1">Belongs to the arginase family. Agmatinase subfamily.</text>
</comment>